<feature type="domain" description="CxC2-like cysteine cluster KDZ transposase-associated" evidence="2">
    <location>
        <begin position="90"/>
        <end position="203"/>
    </location>
</feature>
<protein>
    <recommendedName>
        <fullName evidence="2">CxC2-like cysteine cluster KDZ transposase-associated domain-containing protein</fullName>
    </recommendedName>
</protein>
<dbReference type="AlphaFoldDB" id="A0A371DAM6"/>
<keyword evidence="4" id="KW-1185">Reference proteome</keyword>
<evidence type="ECO:0000313" key="3">
    <source>
        <dbReference type="EMBL" id="RDX49595.1"/>
    </source>
</evidence>
<feature type="compositionally biased region" description="Basic and acidic residues" evidence="1">
    <location>
        <begin position="1"/>
        <end position="22"/>
    </location>
</feature>
<sequence length="932" mass="106884">MREFHDHHAEKAQDHLDNREKPPPSLDKCPACDRDLADGDAAGKTLYRCQDCPLSYAMCRDCIVRDHRARPLDRIRRWRVKEKFWDKITLAQLGHAIYLGHDGECCPNFPRIQKNNSPNLRYAKSLGIFHEHGFAEMPVVYCACLPRREKAEQLISAGFWPATWHTPSTATTLTALDAFHGLSMQAQVNIHDYVQHLKQMTDGVLTDDVKDRYSQLSHSIRQYVFVKTCRRQGVIAGQKLEPKSLAAQCPACPNPKLNMRKGWEHRSEDKKHMDAMRTTQDGNYHMSGGGKDTDEDDKALSENAGVFVHQGDWAKVLEHASKSKCKDKEQTTCSNFGAMNYGKYNGKVSGIVAVLCRHGFVLPGGVIDLNSGERFVYVDFAFTSAMQPHMDLKLFVPTYDIWCQYVIRLAIRIDEEFSPEMLAELESITSADFPQIIGGVGKYHLSMHTKTCREKFSMNHLPCACMDDGENCERLWGVVNAMARRTKEMSAGHRHDVLNDLFYHQNVRRMHSIVSFFMDKLPEAEEHLEDLVEYLDTIERTVIKSCRAGEGRRLINEWKTAEAEWKQKVVDIRQHADLVTPYEPKEESALSSKQIADHLAAERKADGDRLGAAMAVLIHDLLDLEGERTTMQSDIANFKGNERERSKLAAKISDFIQRAQDARDRYERYLQPCVDQALLDVPTDEQNELFPLRAPVSQAVTAGRAPVDMNGQLDAISLALPSAYDPRIIQHPAMTTAVQYERMIREGCANDALDDLRLHLTTYACLEDRRKQGSGVLHNTPMDKRMQKKKAAIAAAKARYRQIREILLRLGMGEDDIKYKPLLDTDCKPFVLVIEEQRLGDSRRKPCWIWSDFSFVMNEENVNVKDFLVDSFRVHWSRYSALVARWREQVESLREDMFRTRNSFREWRDIWQERAERRENDGKLGAAAYARR</sequence>
<feature type="region of interest" description="Disordered" evidence="1">
    <location>
        <begin position="1"/>
        <end position="26"/>
    </location>
</feature>
<dbReference type="InterPro" id="IPR041457">
    <property type="entry name" value="CxC2_KDZ-assoc"/>
</dbReference>
<reference evidence="3 4" key="1">
    <citation type="journal article" date="2018" name="Biotechnol. Biofuels">
        <title>Integrative visual omics of the white-rot fungus Polyporus brumalis exposes the biotechnological potential of its oxidative enzymes for delignifying raw plant biomass.</title>
        <authorList>
            <person name="Miyauchi S."/>
            <person name="Rancon A."/>
            <person name="Drula E."/>
            <person name="Hage H."/>
            <person name="Chaduli D."/>
            <person name="Favel A."/>
            <person name="Grisel S."/>
            <person name="Henrissat B."/>
            <person name="Herpoel-Gimbert I."/>
            <person name="Ruiz-Duenas F.J."/>
            <person name="Chevret D."/>
            <person name="Hainaut M."/>
            <person name="Lin J."/>
            <person name="Wang M."/>
            <person name="Pangilinan J."/>
            <person name="Lipzen A."/>
            <person name="Lesage-Meessen L."/>
            <person name="Navarro D."/>
            <person name="Riley R."/>
            <person name="Grigoriev I.V."/>
            <person name="Zhou S."/>
            <person name="Raouche S."/>
            <person name="Rosso M.N."/>
        </authorList>
    </citation>
    <scope>NUCLEOTIDE SEQUENCE [LARGE SCALE GENOMIC DNA]</scope>
    <source>
        <strain evidence="3 4">BRFM 1820</strain>
    </source>
</reference>
<dbReference type="EMBL" id="KZ857404">
    <property type="protein sequence ID" value="RDX49595.1"/>
    <property type="molecule type" value="Genomic_DNA"/>
</dbReference>
<dbReference type="STRING" id="139420.A0A371DAM6"/>
<evidence type="ECO:0000313" key="4">
    <source>
        <dbReference type="Proteomes" id="UP000256964"/>
    </source>
</evidence>
<dbReference type="InterPro" id="IPR040521">
    <property type="entry name" value="KDZ"/>
</dbReference>
<proteinExistence type="predicted"/>
<dbReference type="Pfam" id="PF18758">
    <property type="entry name" value="KDZ"/>
    <property type="match status" value="1"/>
</dbReference>
<dbReference type="Proteomes" id="UP000256964">
    <property type="component" value="Unassembled WGS sequence"/>
</dbReference>
<accession>A0A371DAM6</accession>
<dbReference type="Pfam" id="PF18803">
    <property type="entry name" value="CxC2"/>
    <property type="match status" value="1"/>
</dbReference>
<gene>
    <name evidence="3" type="ORF">OH76DRAFT_1350507</name>
</gene>
<name>A0A371DAM6_9APHY</name>
<evidence type="ECO:0000256" key="1">
    <source>
        <dbReference type="SAM" id="MobiDB-lite"/>
    </source>
</evidence>
<evidence type="ECO:0000259" key="2">
    <source>
        <dbReference type="Pfam" id="PF18803"/>
    </source>
</evidence>
<dbReference type="OrthoDB" id="2738198at2759"/>
<organism evidence="3 4">
    <name type="scientific">Lentinus brumalis</name>
    <dbReference type="NCBI Taxonomy" id="2498619"/>
    <lineage>
        <taxon>Eukaryota</taxon>
        <taxon>Fungi</taxon>
        <taxon>Dikarya</taxon>
        <taxon>Basidiomycota</taxon>
        <taxon>Agaricomycotina</taxon>
        <taxon>Agaricomycetes</taxon>
        <taxon>Polyporales</taxon>
        <taxon>Polyporaceae</taxon>
        <taxon>Lentinus</taxon>
    </lineage>
</organism>